<dbReference type="EMBL" id="CAJJDN010000070">
    <property type="protein sequence ID" value="CAD8098352.1"/>
    <property type="molecule type" value="Genomic_DNA"/>
</dbReference>
<evidence type="ECO:0000313" key="4">
    <source>
        <dbReference type="Proteomes" id="UP000692954"/>
    </source>
</evidence>
<accession>A0A8S1P5S0</accession>
<keyword evidence="1" id="KW-0175">Coiled coil</keyword>
<sequence length="301" mass="35582">MGKQPQPKNFQVQNNENYSITKKKFRGRPPKPPQTKEPYQDQKICWFSADESRKIIEILGTKCQILYKCLSGKSANNFKNKIWSSANNQISFNDFKSFRQEFAKQMTELQNKLLIKLQEYFQIELVDGDKQMDYFFFQNNTKKELNDTTTSNQSNTFLDLLLPYIHIDFICTLQELIQIYNQPQNLDCQQQISQNRDLYNISKDSKHKHLGCWAFICAWGKDAKDHIKKLQKIDDIPENQQPDQPISLIELKEQSEKILEKKEKEININIENLIQAYQQELEKEIDDLVDQFRQGLGRQTN</sequence>
<dbReference type="Proteomes" id="UP000692954">
    <property type="component" value="Unassembled WGS sequence"/>
</dbReference>
<evidence type="ECO:0000256" key="1">
    <source>
        <dbReference type="SAM" id="Coils"/>
    </source>
</evidence>
<organism evidence="3 4">
    <name type="scientific">Paramecium sonneborni</name>
    <dbReference type="NCBI Taxonomy" id="65129"/>
    <lineage>
        <taxon>Eukaryota</taxon>
        <taxon>Sar</taxon>
        <taxon>Alveolata</taxon>
        <taxon>Ciliophora</taxon>
        <taxon>Intramacronucleata</taxon>
        <taxon>Oligohymenophorea</taxon>
        <taxon>Peniculida</taxon>
        <taxon>Parameciidae</taxon>
        <taxon>Paramecium</taxon>
    </lineage>
</organism>
<gene>
    <name evidence="3" type="ORF">PSON_ATCC_30995.1.T0700073</name>
</gene>
<evidence type="ECO:0000313" key="3">
    <source>
        <dbReference type="EMBL" id="CAD8098352.1"/>
    </source>
</evidence>
<name>A0A8S1P5S0_9CILI</name>
<evidence type="ECO:0000256" key="2">
    <source>
        <dbReference type="SAM" id="MobiDB-lite"/>
    </source>
</evidence>
<dbReference type="OrthoDB" id="306909at2759"/>
<feature type="region of interest" description="Disordered" evidence="2">
    <location>
        <begin position="1"/>
        <end position="39"/>
    </location>
</feature>
<dbReference type="AlphaFoldDB" id="A0A8S1P5S0"/>
<proteinExistence type="predicted"/>
<reference evidence="3" key="1">
    <citation type="submission" date="2021-01" db="EMBL/GenBank/DDBJ databases">
        <authorList>
            <consortium name="Genoscope - CEA"/>
            <person name="William W."/>
        </authorList>
    </citation>
    <scope>NUCLEOTIDE SEQUENCE</scope>
</reference>
<feature type="compositionally biased region" description="Polar residues" evidence="2">
    <location>
        <begin position="1"/>
        <end position="20"/>
    </location>
</feature>
<comment type="caution">
    <text evidence="3">The sequence shown here is derived from an EMBL/GenBank/DDBJ whole genome shotgun (WGS) entry which is preliminary data.</text>
</comment>
<feature type="coiled-coil region" evidence="1">
    <location>
        <begin position="267"/>
        <end position="294"/>
    </location>
</feature>
<protein>
    <submittedName>
        <fullName evidence="3">Uncharacterized protein</fullName>
    </submittedName>
</protein>
<keyword evidence="4" id="KW-1185">Reference proteome</keyword>